<comment type="subcellular location">
    <subcellularLocation>
        <location evidence="1">Membrane</location>
        <topology evidence="1">Multi-pass membrane protein</topology>
    </subcellularLocation>
</comment>
<evidence type="ECO:0000256" key="4">
    <source>
        <dbReference type="ARBA" id="ARBA00022692"/>
    </source>
</evidence>
<gene>
    <name evidence="9" type="ORF">OA50_01593</name>
</gene>
<evidence type="ECO:0000313" key="9">
    <source>
        <dbReference type="EMBL" id="KHQ53606.1"/>
    </source>
</evidence>
<keyword evidence="10" id="KW-1185">Reference proteome</keyword>
<evidence type="ECO:0000259" key="8">
    <source>
        <dbReference type="Pfam" id="PF13632"/>
    </source>
</evidence>
<feature type="domain" description="Glycosyltransferase 2-like" evidence="8">
    <location>
        <begin position="176"/>
        <end position="375"/>
    </location>
</feature>
<feature type="transmembrane region" description="Helical" evidence="7">
    <location>
        <begin position="376"/>
        <end position="395"/>
    </location>
</feature>
<comment type="caution">
    <text evidence="9">The sequence shown here is derived from an EMBL/GenBank/DDBJ whole genome shotgun (WGS) entry which is preliminary data.</text>
</comment>
<organism evidence="9 10">
    <name type="scientific">Mameliella alba</name>
    <dbReference type="NCBI Taxonomy" id="561184"/>
    <lineage>
        <taxon>Bacteria</taxon>
        <taxon>Pseudomonadati</taxon>
        <taxon>Pseudomonadota</taxon>
        <taxon>Alphaproteobacteria</taxon>
        <taxon>Rhodobacterales</taxon>
        <taxon>Roseobacteraceae</taxon>
        <taxon>Mameliella</taxon>
    </lineage>
</organism>
<dbReference type="InterPro" id="IPR029044">
    <property type="entry name" value="Nucleotide-diphossugar_trans"/>
</dbReference>
<keyword evidence="2" id="KW-0328">Glycosyltransferase</keyword>
<dbReference type="EMBL" id="JSUQ01000006">
    <property type="protein sequence ID" value="KHQ53606.1"/>
    <property type="molecule type" value="Genomic_DNA"/>
</dbReference>
<evidence type="ECO:0000256" key="2">
    <source>
        <dbReference type="ARBA" id="ARBA00022676"/>
    </source>
</evidence>
<keyword evidence="3 9" id="KW-0808">Transferase</keyword>
<evidence type="ECO:0000256" key="5">
    <source>
        <dbReference type="ARBA" id="ARBA00022989"/>
    </source>
</evidence>
<dbReference type="PANTHER" id="PTHR43867">
    <property type="entry name" value="CELLULOSE SYNTHASE CATALYTIC SUBUNIT A [UDP-FORMING]"/>
    <property type="match status" value="1"/>
</dbReference>
<feature type="transmembrane region" description="Helical" evidence="7">
    <location>
        <begin position="407"/>
        <end position="428"/>
    </location>
</feature>
<dbReference type="GO" id="GO:0016020">
    <property type="term" value="C:membrane"/>
    <property type="evidence" value="ECO:0007669"/>
    <property type="project" value="UniProtKB-SubCell"/>
</dbReference>
<dbReference type="Gene3D" id="3.90.550.10">
    <property type="entry name" value="Spore Coat Polysaccharide Biosynthesis Protein SpsA, Chain A"/>
    <property type="match status" value="1"/>
</dbReference>
<evidence type="ECO:0000256" key="7">
    <source>
        <dbReference type="SAM" id="Phobius"/>
    </source>
</evidence>
<evidence type="ECO:0000256" key="3">
    <source>
        <dbReference type="ARBA" id="ARBA00022679"/>
    </source>
</evidence>
<keyword evidence="5 7" id="KW-1133">Transmembrane helix</keyword>
<protein>
    <submittedName>
        <fullName evidence="9">Glycosyl transferase, family 2</fullName>
    </submittedName>
</protein>
<dbReference type="GO" id="GO:0016757">
    <property type="term" value="F:glycosyltransferase activity"/>
    <property type="evidence" value="ECO:0007669"/>
    <property type="project" value="UniProtKB-KW"/>
</dbReference>
<dbReference type="Proteomes" id="UP000030960">
    <property type="component" value="Unassembled WGS sequence"/>
</dbReference>
<dbReference type="InterPro" id="IPR001173">
    <property type="entry name" value="Glyco_trans_2-like"/>
</dbReference>
<proteinExistence type="predicted"/>
<evidence type="ECO:0000256" key="1">
    <source>
        <dbReference type="ARBA" id="ARBA00004141"/>
    </source>
</evidence>
<dbReference type="OrthoDB" id="7431422at2"/>
<name>A0A0B3SAB1_9RHOB</name>
<dbReference type="PATRIC" id="fig|1515334.3.peg.1598"/>
<keyword evidence="6 7" id="KW-0472">Membrane</keyword>
<evidence type="ECO:0000256" key="6">
    <source>
        <dbReference type="ARBA" id="ARBA00023136"/>
    </source>
</evidence>
<keyword evidence="4 7" id="KW-0812">Transmembrane</keyword>
<dbReference type="SUPFAM" id="SSF53448">
    <property type="entry name" value="Nucleotide-diphospho-sugar transferases"/>
    <property type="match status" value="1"/>
</dbReference>
<dbReference type="AlphaFoldDB" id="A0A0B3SAB1"/>
<dbReference type="RefSeq" id="WP_052244367.1">
    <property type="nucleotide sequence ID" value="NZ_JSUQ01000006.1"/>
</dbReference>
<evidence type="ECO:0000313" key="10">
    <source>
        <dbReference type="Proteomes" id="UP000030960"/>
    </source>
</evidence>
<dbReference type="InterPro" id="IPR050321">
    <property type="entry name" value="Glycosyltr_2/OpgH_subfam"/>
</dbReference>
<dbReference type="PANTHER" id="PTHR43867:SF2">
    <property type="entry name" value="CELLULOSE SYNTHASE CATALYTIC SUBUNIT A [UDP-FORMING]"/>
    <property type="match status" value="1"/>
</dbReference>
<sequence>MEHRPIKATEGGSLIVADPLRWACASVAPDQSARTLGDRPYISMAVSAAMVLTSPLAFVAASTLRLAALAETVRTPVHGPTPLRDEDLPTYSVLVPLYREADVVPDLARAMLAMDYPADRLEVLVLLEEGDVGTVEAVRVHMAGVPFRVVVVPDGSPRTKPRACTYGLALCQGARVVVYDSEDRPEPDQLRRAAAALEADPDLAVVQCRLACDHASGASPLVRLWALDYDVLFGALLPTLSHAGLPFLLGGTSNHFRRDALLSVGGWDAHNVTEDADLAVRLARAGWRSGFVDSTTWEEAPLTLGAWVRQRSRWLKGFAITTLVHSRRPVRLLRDLGLRRTLALYAQLPAALLSVAVFPLGAGLVASGSVDAVSPLTWLLVAGNSASWLLALRVACSRRRSPGVGPWLVGLLPAYWLALTWALVVGLAEVPRRRTCWSKTEHGLAARPAGVTEPAGTG</sequence>
<dbReference type="Pfam" id="PF13632">
    <property type="entry name" value="Glyco_trans_2_3"/>
    <property type="match status" value="1"/>
</dbReference>
<reference evidence="9 10" key="1">
    <citation type="submission" date="2014-10" db="EMBL/GenBank/DDBJ databases">
        <title>Genome sequence of Ponticoccus sp. strain UMTAT08 isolated from clonal culture of toxic dinoflagellate Alexandrium tamiyavanichii.</title>
        <authorList>
            <person name="Gan H.Y."/>
            <person name="Muhd D.-D."/>
            <person name="Mohd Noor M.E."/>
            <person name="Yeong Y.S."/>
            <person name="Usup G."/>
        </authorList>
    </citation>
    <scope>NUCLEOTIDE SEQUENCE [LARGE SCALE GENOMIC DNA]</scope>
    <source>
        <strain evidence="9 10">UMTAT08</strain>
    </source>
</reference>
<accession>A0A0B3SAB1</accession>
<feature type="transmembrane region" description="Helical" evidence="7">
    <location>
        <begin position="342"/>
        <end position="364"/>
    </location>
</feature>